<keyword evidence="6" id="KW-1185">Reference proteome</keyword>
<dbReference type="Pfam" id="PF04607">
    <property type="entry name" value="RelA_SpoT"/>
    <property type="match status" value="1"/>
</dbReference>
<reference evidence="5 6" key="1">
    <citation type="submission" date="2018-04" db="EMBL/GenBank/DDBJ databases">
        <title>Genomic Encyclopedia of Archaeal and Bacterial Type Strains, Phase II (KMG-II): from individual species to whole genera.</title>
        <authorList>
            <person name="Goeker M."/>
        </authorList>
    </citation>
    <scope>NUCLEOTIDE SEQUENCE [LARGE SCALE GENOMIC DNA]</scope>
    <source>
        <strain evidence="5 6">DSM 23082</strain>
    </source>
</reference>
<dbReference type="InterPro" id="IPR033655">
    <property type="entry name" value="TGS_RelA/SpoT"/>
</dbReference>
<comment type="caution">
    <text evidence="5">The sequence shown here is derived from an EMBL/GenBank/DDBJ whole genome shotgun (WGS) entry which is preliminary data.</text>
</comment>
<accession>A0A2T6AIM3</accession>
<dbReference type="AlphaFoldDB" id="A0A2T6AIM3"/>
<feature type="domain" description="TGS" evidence="4">
    <location>
        <begin position="404"/>
        <end position="465"/>
    </location>
</feature>
<dbReference type="SUPFAM" id="SSF81301">
    <property type="entry name" value="Nucleotidyltransferase"/>
    <property type="match status" value="1"/>
</dbReference>
<dbReference type="FunFam" id="3.10.20.30:FF:000002">
    <property type="entry name" value="GTP pyrophosphokinase (RelA/SpoT)"/>
    <property type="match status" value="1"/>
</dbReference>
<dbReference type="InterPro" id="IPR004095">
    <property type="entry name" value="TGS"/>
</dbReference>
<dbReference type="InterPro" id="IPR012675">
    <property type="entry name" value="Beta-grasp_dom_sf"/>
</dbReference>
<protein>
    <submittedName>
        <fullName evidence="5">GTP pyrophosphokinase</fullName>
    </submittedName>
</protein>
<dbReference type="GO" id="GO:0005886">
    <property type="term" value="C:plasma membrane"/>
    <property type="evidence" value="ECO:0007669"/>
    <property type="project" value="TreeGrafter"/>
</dbReference>
<dbReference type="InterPro" id="IPR045600">
    <property type="entry name" value="RelA/SpoT_AH_RIS"/>
</dbReference>
<keyword evidence="5" id="KW-0418">Kinase</keyword>
<organism evidence="5 6">
    <name type="scientific">Christiangramia gaetbulicola</name>
    <dbReference type="NCBI Taxonomy" id="703340"/>
    <lineage>
        <taxon>Bacteria</taxon>
        <taxon>Pseudomonadati</taxon>
        <taxon>Bacteroidota</taxon>
        <taxon>Flavobacteriia</taxon>
        <taxon>Flavobacteriales</taxon>
        <taxon>Flavobacteriaceae</taxon>
        <taxon>Christiangramia</taxon>
    </lineage>
</organism>
<dbReference type="CDD" id="cd05399">
    <property type="entry name" value="NT_Rel-Spo_like"/>
    <property type="match status" value="1"/>
</dbReference>
<dbReference type="Pfam" id="PF13328">
    <property type="entry name" value="HD_4"/>
    <property type="match status" value="1"/>
</dbReference>
<dbReference type="EMBL" id="QBKQ01000002">
    <property type="protein sequence ID" value="PTX43664.1"/>
    <property type="molecule type" value="Genomic_DNA"/>
</dbReference>
<dbReference type="InterPro" id="IPR004811">
    <property type="entry name" value="RelA/Spo_fam"/>
</dbReference>
<dbReference type="InterPro" id="IPR007685">
    <property type="entry name" value="RelA_SpoT"/>
</dbReference>
<evidence type="ECO:0000313" key="6">
    <source>
        <dbReference type="Proteomes" id="UP000244174"/>
    </source>
</evidence>
<dbReference type="RefSeq" id="WP_108172075.1">
    <property type="nucleotide sequence ID" value="NZ_QBKQ01000002.1"/>
</dbReference>
<dbReference type="OrthoDB" id="9805041at2"/>
<keyword evidence="5" id="KW-0808">Transferase</keyword>
<dbReference type="PROSITE" id="PS51831">
    <property type="entry name" value="HD"/>
    <property type="match status" value="1"/>
</dbReference>
<dbReference type="Proteomes" id="UP000244174">
    <property type="component" value="Unassembled WGS sequence"/>
</dbReference>
<dbReference type="NCBIfam" id="TIGR00691">
    <property type="entry name" value="spoT_relA"/>
    <property type="match status" value="1"/>
</dbReference>
<dbReference type="InterPro" id="IPR006674">
    <property type="entry name" value="HD_domain"/>
</dbReference>
<dbReference type="SUPFAM" id="SSF81271">
    <property type="entry name" value="TGS-like"/>
    <property type="match status" value="1"/>
</dbReference>
<evidence type="ECO:0000256" key="1">
    <source>
        <dbReference type="ARBA" id="ARBA00025704"/>
    </source>
</evidence>
<evidence type="ECO:0000256" key="2">
    <source>
        <dbReference type="RuleBase" id="RU003847"/>
    </source>
</evidence>
<comment type="function">
    <text evidence="2">In eubacteria ppGpp (guanosine 3'-diphosphate 5'-diphosphate) is a mediator of the stringent response that coordinates a variety of cellular activities in response to changes in nutritional abundance.</text>
</comment>
<evidence type="ECO:0000259" key="4">
    <source>
        <dbReference type="PROSITE" id="PS51880"/>
    </source>
</evidence>
<dbReference type="GO" id="GO:0015969">
    <property type="term" value="P:guanosine tetraphosphate metabolic process"/>
    <property type="evidence" value="ECO:0007669"/>
    <property type="project" value="InterPro"/>
</dbReference>
<dbReference type="Gene3D" id="1.10.3210.10">
    <property type="entry name" value="Hypothetical protein af1432"/>
    <property type="match status" value="1"/>
</dbReference>
<dbReference type="Pfam" id="PF13291">
    <property type="entry name" value="ACT_4"/>
    <property type="match status" value="1"/>
</dbReference>
<dbReference type="SMART" id="SM00954">
    <property type="entry name" value="RelA_SpoT"/>
    <property type="match status" value="1"/>
</dbReference>
<name>A0A2T6AIM3_9FLAO</name>
<dbReference type="InterPro" id="IPR043519">
    <property type="entry name" value="NT_sf"/>
</dbReference>
<dbReference type="CDD" id="cd00077">
    <property type="entry name" value="HDc"/>
    <property type="match status" value="1"/>
</dbReference>
<dbReference type="Gene3D" id="3.30.70.260">
    <property type="match status" value="1"/>
</dbReference>
<dbReference type="PANTHER" id="PTHR21262">
    <property type="entry name" value="GUANOSINE-3',5'-BIS DIPHOSPHATE 3'-PYROPHOSPHOHYDROLASE"/>
    <property type="match status" value="1"/>
</dbReference>
<comment type="similarity">
    <text evidence="2">Belongs to the relA/spoT family.</text>
</comment>
<dbReference type="PANTHER" id="PTHR21262:SF31">
    <property type="entry name" value="GTP PYROPHOSPHOKINASE"/>
    <property type="match status" value="1"/>
</dbReference>
<dbReference type="CDD" id="cd01668">
    <property type="entry name" value="TGS_RSH"/>
    <property type="match status" value="1"/>
</dbReference>
<dbReference type="InterPro" id="IPR012676">
    <property type="entry name" value="TGS-like"/>
</dbReference>
<dbReference type="InterPro" id="IPR003607">
    <property type="entry name" value="HD/PDEase_dom"/>
</dbReference>
<dbReference type="SUPFAM" id="SSF109604">
    <property type="entry name" value="HD-domain/PDEase-like"/>
    <property type="match status" value="1"/>
</dbReference>
<comment type="pathway">
    <text evidence="1">Purine metabolism.</text>
</comment>
<feature type="domain" description="HD" evidence="3">
    <location>
        <begin position="58"/>
        <end position="158"/>
    </location>
</feature>
<gene>
    <name evidence="5" type="ORF">C8P64_2195</name>
</gene>
<proteinExistence type="inferred from homology"/>
<dbReference type="PROSITE" id="PS51880">
    <property type="entry name" value="TGS"/>
    <property type="match status" value="1"/>
</dbReference>
<evidence type="ECO:0000259" key="3">
    <source>
        <dbReference type="PROSITE" id="PS51831"/>
    </source>
</evidence>
<dbReference type="SMART" id="SM00471">
    <property type="entry name" value="HDc"/>
    <property type="match status" value="1"/>
</dbReference>
<dbReference type="InterPro" id="IPR002912">
    <property type="entry name" value="ACT_dom"/>
</dbReference>
<sequence length="736" mass="84243">MTEAAIAKENKQIARQYKELLRISYQTLTEDDKKLIRRAFDTAVDAHKDQRRKSGEAYIFHPIAVAKIVASEIGLDATSIAAALLHDVVEDTKYTLEDLRSMFGETVAKIVDGLTKISSLKKDKDVSLQAENFRKMLLTLNDDVRVIIIKIADRLHNMQTMDSMRPDKQVKIASETLYIYAPLAHRIGLYNIKTELEDLGLKYTEPEVYHDILTKIKESKEDQDAYIKEFSKVIQDSLDKEELDYDIKGRPKSIYSINRKIKAQNISFDEIYDKFAIRIIYRSEPSQEKFLAWKIYSIVTDHFRPNPTRLRDWISSPKSTGYEALHITVMGPKGRWVEVQIRSERMNEIAEKGYAAHYKYKQGDNNKEERGFEEWVTRLQEALESPDVNAVDFVEQFKLNLYSKEIFVFTPQGDLKSLPKGSSPLDFAFSIHTEIGLHTRGARVNNKLVPLSHELKSGDQVEIITSDNAKPNVNWLDYANTARARAKIKSSLKEEKKEIAEDGKAVLARKLKAQKIQFNEKSINELVVYFNLKTSLDLFYRVGIGKIDNKMLKEFASSRSNSLVSYFKSKIKKPQVSIDLDKEEVTAKYDQLVFGKEEEKLEYKLSNCCNPIPGDNVFGFISVNDGIKVHKKDCPNALQLQSNYAYRIIQAKWIDSSQQDFTAVINLQGIDNLGLVSEITQEISSNMHVNMKNLNFDSSDGVFSGRITLVVKNNNILNTIIQRLKKINGIDKVSRE</sequence>
<dbReference type="Gene3D" id="3.10.20.30">
    <property type="match status" value="1"/>
</dbReference>
<dbReference type="Gene3D" id="3.30.460.10">
    <property type="entry name" value="Beta Polymerase, domain 2"/>
    <property type="match status" value="1"/>
</dbReference>
<dbReference type="FunFam" id="1.10.3210.10:FF:000001">
    <property type="entry name" value="GTP pyrophosphokinase RelA"/>
    <property type="match status" value="1"/>
</dbReference>
<dbReference type="Pfam" id="PF19296">
    <property type="entry name" value="RelA_AH_RIS"/>
    <property type="match status" value="1"/>
</dbReference>
<dbReference type="GO" id="GO:0016301">
    <property type="term" value="F:kinase activity"/>
    <property type="evidence" value="ECO:0007669"/>
    <property type="project" value="UniProtKB-KW"/>
</dbReference>
<evidence type="ECO:0000313" key="5">
    <source>
        <dbReference type="EMBL" id="PTX43664.1"/>
    </source>
</evidence>
<dbReference type="Pfam" id="PF02824">
    <property type="entry name" value="TGS"/>
    <property type="match status" value="1"/>
</dbReference>